<feature type="compositionally biased region" description="Basic and acidic residues" evidence="1">
    <location>
        <begin position="8"/>
        <end position="18"/>
    </location>
</feature>
<dbReference type="AlphaFoldDB" id="A0A0C3DXW6"/>
<reference evidence="2 3" key="1">
    <citation type="submission" date="2014-04" db="EMBL/GenBank/DDBJ databases">
        <authorList>
            <consortium name="DOE Joint Genome Institute"/>
            <person name="Kuo A."/>
            <person name="Kohler A."/>
            <person name="Nagy L.G."/>
            <person name="Floudas D."/>
            <person name="Copeland A."/>
            <person name="Barry K.W."/>
            <person name="Cichocki N."/>
            <person name="Veneault-Fourrey C."/>
            <person name="LaButti K."/>
            <person name="Lindquist E.A."/>
            <person name="Lipzen A."/>
            <person name="Lundell T."/>
            <person name="Morin E."/>
            <person name="Murat C."/>
            <person name="Sun H."/>
            <person name="Tunlid A."/>
            <person name="Henrissat B."/>
            <person name="Grigoriev I.V."/>
            <person name="Hibbett D.S."/>
            <person name="Martin F."/>
            <person name="Nordberg H.P."/>
            <person name="Cantor M.N."/>
            <person name="Hua S.X."/>
        </authorList>
    </citation>
    <scope>NUCLEOTIDE SEQUENCE [LARGE SCALE GENOMIC DNA]</scope>
    <source>
        <strain evidence="2 3">Foug A</strain>
    </source>
</reference>
<dbReference type="InParanoid" id="A0A0C3DXW6"/>
<feature type="region of interest" description="Disordered" evidence="1">
    <location>
        <begin position="1"/>
        <end position="29"/>
    </location>
</feature>
<protein>
    <submittedName>
        <fullName evidence="2">Uncharacterized protein</fullName>
    </submittedName>
</protein>
<gene>
    <name evidence="2" type="ORF">SCLCIDRAFT_1216316</name>
</gene>
<evidence type="ECO:0000313" key="3">
    <source>
        <dbReference type="Proteomes" id="UP000053989"/>
    </source>
</evidence>
<name>A0A0C3DXW6_9AGAM</name>
<dbReference type="EMBL" id="KN822056">
    <property type="protein sequence ID" value="KIM61009.1"/>
    <property type="molecule type" value="Genomic_DNA"/>
</dbReference>
<dbReference type="Proteomes" id="UP000053989">
    <property type="component" value="Unassembled WGS sequence"/>
</dbReference>
<keyword evidence="3" id="KW-1185">Reference proteome</keyword>
<organism evidence="2 3">
    <name type="scientific">Scleroderma citrinum Foug A</name>
    <dbReference type="NCBI Taxonomy" id="1036808"/>
    <lineage>
        <taxon>Eukaryota</taxon>
        <taxon>Fungi</taxon>
        <taxon>Dikarya</taxon>
        <taxon>Basidiomycota</taxon>
        <taxon>Agaricomycotina</taxon>
        <taxon>Agaricomycetes</taxon>
        <taxon>Agaricomycetidae</taxon>
        <taxon>Boletales</taxon>
        <taxon>Sclerodermatineae</taxon>
        <taxon>Sclerodermataceae</taxon>
        <taxon>Scleroderma</taxon>
    </lineage>
</organism>
<dbReference type="HOGENOM" id="CLU_2689267_0_0_1"/>
<sequence>MIINRNQNNEHKEEGDNKRQRRQYCDNDDDDLSLPALLQSHATMTTTWVADRQTIMTMTILYERRDPYKFQRSL</sequence>
<proteinExistence type="predicted"/>
<accession>A0A0C3DXW6</accession>
<evidence type="ECO:0000256" key="1">
    <source>
        <dbReference type="SAM" id="MobiDB-lite"/>
    </source>
</evidence>
<reference evidence="3" key="2">
    <citation type="submission" date="2015-01" db="EMBL/GenBank/DDBJ databases">
        <title>Evolutionary Origins and Diversification of the Mycorrhizal Mutualists.</title>
        <authorList>
            <consortium name="DOE Joint Genome Institute"/>
            <consortium name="Mycorrhizal Genomics Consortium"/>
            <person name="Kohler A."/>
            <person name="Kuo A."/>
            <person name="Nagy L.G."/>
            <person name="Floudas D."/>
            <person name="Copeland A."/>
            <person name="Barry K.W."/>
            <person name="Cichocki N."/>
            <person name="Veneault-Fourrey C."/>
            <person name="LaButti K."/>
            <person name="Lindquist E.A."/>
            <person name="Lipzen A."/>
            <person name="Lundell T."/>
            <person name="Morin E."/>
            <person name="Murat C."/>
            <person name="Riley R."/>
            <person name="Ohm R."/>
            <person name="Sun H."/>
            <person name="Tunlid A."/>
            <person name="Henrissat B."/>
            <person name="Grigoriev I.V."/>
            <person name="Hibbett D.S."/>
            <person name="Martin F."/>
        </authorList>
    </citation>
    <scope>NUCLEOTIDE SEQUENCE [LARGE SCALE GENOMIC DNA]</scope>
    <source>
        <strain evidence="3">Foug A</strain>
    </source>
</reference>
<evidence type="ECO:0000313" key="2">
    <source>
        <dbReference type="EMBL" id="KIM61009.1"/>
    </source>
</evidence>